<evidence type="ECO:0000256" key="2">
    <source>
        <dbReference type="ARBA" id="ARBA00009085"/>
    </source>
</evidence>
<keyword evidence="5 7" id="KW-0378">Hydrolase</keyword>
<dbReference type="InterPro" id="IPR018200">
    <property type="entry name" value="USP_CS"/>
</dbReference>
<dbReference type="PROSITE" id="PS00973">
    <property type="entry name" value="USP_2"/>
    <property type="match status" value="1"/>
</dbReference>
<evidence type="ECO:0000256" key="7">
    <source>
        <dbReference type="RuleBase" id="RU366025"/>
    </source>
</evidence>
<feature type="region of interest" description="Disordered" evidence="8">
    <location>
        <begin position="605"/>
        <end position="634"/>
    </location>
</feature>
<dbReference type="OrthoDB" id="2020758at2759"/>
<dbReference type="STRING" id="461836.A0A0L0DUJ1"/>
<dbReference type="PROSITE" id="PS50235">
    <property type="entry name" value="USP_3"/>
    <property type="match status" value="1"/>
</dbReference>
<sequence>MVWCYGCDAEVGLLPDRALHEARALVRRYAGLGDHVMDPSATNSDVQLPAVNAAPPALKGKRNSGHARSAPGKISWWDGGVECGATKAKPKAKPRRNTAGKRGRLKGVAPGMCGIPNIGNTCFFNSVLQTLAQMPPLVAGLVITPRPAGIAGLLSDVLRTMWKPSSGSPNPRKLFGAICGLAPQFRGFGQQDAHELLRVLVDGLRDESDVRPPLVDTVWRGEMVSVVICDVCAVPSLRREPLYDISLPVGKPRAAATRPHSGYVAGAGYGAASSSRRGKRKNKRKNKRRGQGLAVDDWYNPLESAIPDRAAATEQAAVPGHDALSGELSGFRDGTGPDIDHYVGPGVAGSVSFHRLPPELAAAASATPITLEGCLAAFAAVETLDAANRYACSACTKAKLGSIEAERGEPLPQQVWRKRRVFQTALKQLVLTRLPPVLILHLKRFDQSRGRMAKLGAHVVFPPILDMAPFVASDLPHVDAVELAHSSSSDSSASNDDDDATAHDDAPLTYALVGIVVHSGSLHGGHYVAYVRHSDAIATAQRRSDSNAADPSVDSEPRTRSQWLAWLHASAWLYVSDSSVSLSSLDDVLRQQAYLLVYERIECAPEPVPGPNAQPSDASETSDVPDASSPAPVT</sequence>
<evidence type="ECO:0000256" key="6">
    <source>
        <dbReference type="ARBA" id="ARBA00022807"/>
    </source>
</evidence>
<keyword evidence="3 7" id="KW-0645">Protease</keyword>
<evidence type="ECO:0000256" key="1">
    <source>
        <dbReference type="ARBA" id="ARBA00000707"/>
    </source>
</evidence>
<dbReference type="PANTHER" id="PTHR24006">
    <property type="entry name" value="UBIQUITIN CARBOXYL-TERMINAL HYDROLASE"/>
    <property type="match status" value="1"/>
</dbReference>
<keyword evidence="11" id="KW-1185">Reference proteome</keyword>
<feature type="compositionally biased region" description="Low complexity" evidence="8">
    <location>
        <begin position="266"/>
        <end position="275"/>
    </location>
</feature>
<dbReference type="InterPro" id="IPR050164">
    <property type="entry name" value="Peptidase_C19"/>
</dbReference>
<evidence type="ECO:0000256" key="8">
    <source>
        <dbReference type="SAM" id="MobiDB-lite"/>
    </source>
</evidence>
<evidence type="ECO:0000259" key="9">
    <source>
        <dbReference type="PROSITE" id="PS50235"/>
    </source>
</evidence>
<feature type="domain" description="USP" evidence="9">
    <location>
        <begin position="113"/>
        <end position="601"/>
    </location>
</feature>
<comment type="similarity">
    <text evidence="2 7">Belongs to the peptidase C19 family.</text>
</comment>
<dbReference type="SUPFAM" id="SSF54001">
    <property type="entry name" value="Cysteine proteinases"/>
    <property type="match status" value="1"/>
</dbReference>
<dbReference type="CDD" id="cd02667">
    <property type="entry name" value="Peptidase_C19K"/>
    <property type="match status" value="1"/>
</dbReference>
<dbReference type="Gene3D" id="3.90.70.10">
    <property type="entry name" value="Cysteine proteinases"/>
    <property type="match status" value="1"/>
</dbReference>
<evidence type="ECO:0000256" key="4">
    <source>
        <dbReference type="ARBA" id="ARBA00022786"/>
    </source>
</evidence>
<dbReference type="EMBL" id="GL349440">
    <property type="protein sequence ID" value="KNC56004.1"/>
    <property type="molecule type" value="Genomic_DNA"/>
</dbReference>
<dbReference type="Pfam" id="PF00443">
    <property type="entry name" value="UCH"/>
    <property type="match status" value="1"/>
</dbReference>
<dbReference type="InterPro" id="IPR038765">
    <property type="entry name" value="Papain-like_cys_pep_sf"/>
</dbReference>
<organism evidence="10 11">
    <name type="scientific">Thecamonas trahens ATCC 50062</name>
    <dbReference type="NCBI Taxonomy" id="461836"/>
    <lineage>
        <taxon>Eukaryota</taxon>
        <taxon>Apusozoa</taxon>
        <taxon>Apusomonadida</taxon>
        <taxon>Apusomonadidae</taxon>
        <taxon>Thecamonas</taxon>
    </lineage>
</organism>
<evidence type="ECO:0000256" key="5">
    <source>
        <dbReference type="ARBA" id="ARBA00022801"/>
    </source>
</evidence>
<proteinExistence type="inferred from homology"/>
<dbReference type="GO" id="GO:0005829">
    <property type="term" value="C:cytosol"/>
    <property type="evidence" value="ECO:0007669"/>
    <property type="project" value="TreeGrafter"/>
</dbReference>
<feature type="region of interest" description="Disordered" evidence="8">
    <location>
        <begin position="266"/>
        <end position="292"/>
    </location>
</feature>
<gene>
    <name evidence="10" type="ORF">AMSG_02017</name>
</gene>
<dbReference type="OMA" id="WINYSTI"/>
<dbReference type="eggNOG" id="KOG1870">
    <property type="taxonomic scope" value="Eukaryota"/>
</dbReference>
<name>A0A0L0DUJ1_THETB</name>
<evidence type="ECO:0000313" key="11">
    <source>
        <dbReference type="Proteomes" id="UP000054408"/>
    </source>
</evidence>
<dbReference type="eggNOG" id="KOG1873">
    <property type="taxonomic scope" value="Eukaryota"/>
</dbReference>
<evidence type="ECO:0000256" key="3">
    <source>
        <dbReference type="ARBA" id="ARBA00022670"/>
    </source>
</evidence>
<dbReference type="InterPro" id="IPR028889">
    <property type="entry name" value="USP"/>
</dbReference>
<feature type="compositionally biased region" description="Polar residues" evidence="8">
    <location>
        <begin position="613"/>
        <end position="622"/>
    </location>
</feature>
<dbReference type="RefSeq" id="XP_013761050.1">
    <property type="nucleotide sequence ID" value="XM_013905596.1"/>
</dbReference>
<comment type="catalytic activity">
    <reaction evidence="1 7">
        <text>Thiol-dependent hydrolysis of ester, thioester, amide, peptide and isopeptide bonds formed by the C-terminal Gly of ubiquitin (a 76-residue protein attached to proteins as an intracellular targeting signal).</text>
        <dbReference type="EC" id="3.4.19.12"/>
    </reaction>
</comment>
<dbReference type="GO" id="GO:0004843">
    <property type="term" value="F:cysteine-type deubiquitinase activity"/>
    <property type="evidence" value="ECO:0007669"/>
    <property type="project" value="UniProtKB-UniRule"/>
</dbReference>
<dbReference type="PROSITE" id="PS00972">
    <property type="entry name" value="USP_1"/>
    <property type="match status" value="1"/>
</dbReference>
<dbReference type="AlphaFoldDB" id="A0A0L0DUJ1"/>
<reference evidence="10 11" key="1">
    <citation type="submission" date="2010-05" db="EMBL/GenBank/DDBJ databases">
        <title>The Genome Sequence of Thecamonas trahens ATCC 50062.</title>
        <authorList>
            <consortium name="The Broad Institute Genome Sequencing Platform"/>
            <person name="Russ C."/>
            <person name="Cuomo C."/>
            <person name="Shea T."/>
            <person name="Young S.K."/>
            <person name="Zeng Q."/>
            <person name="Koehrsen M."/>
            <person name="Haas B."/>
            <person name="Borodovsky M."/>
            <person name="Guigo R."/>
            <person name="Alvarado L."/>
            <person name="Berlin A."/>
            <person name="Bochicchio J."/>
            <person name="Borenstein D."/>
            <person name="Chapman S."/>
            <person name="Chen Z."/>
            <person name="Freedman E."/>
            <person name="Gellesch M."/>
            <person name="Goldberg J."/>
            <person name="Griggs A."/>
            <person name="Gujja S."/>
            <person name="Heilman E."/>
            <person name="Heiman D."/>
            <person name="Hepburn T."/>
            <person name="Howarth C."/>
            <person name="Jen D."/>
            <person name="Larson L."/>
            <person name="Mehta T."/>
            <person name="Park D."/>
            <person name="Pearson M."/>
            <person name="Roberts A."/>
            <person name="Saif S."/>
            <person name="Shenoy N."/>
            <person name="Sisk P."/>
            <person name="Stolte C."/>
            <person name="Sykes S."/>
            <person name="Thomson T."/>
            <person name="Walk T."/>
            <person name="White J."/>
            <person name="Yandava C."/>
            <person name="Burger G."/>
            <person name="Gray M.W."/>
            <person name="Holland P.W.H."/>
            <person name="King N."/>
            <person name="Lang F.B.F."/>
            <person name="Roger A.J."/>
            <person name="Ruiz-Trillo I."/>
            <person name="Lander E."/>
            <person name="Nusbaum C."/>
        </authorList>
    </citation>
    <scope>NUCLEOTIDE SEQUENCE [LARGE SCALE GENOMIC DNA]</scope>
    <source>
        <strain evidence="10 11">ATCC 50062</strain>
    </source>
</reference>
<keyword evidence="4 7" id="KW-0833">Ubl conjugation pathway</keyword>
<dbReference type="Proteomes" id="UP000054408">
    <property type="component" value="Unassembled WGS sequence"/>
</dbReference>
<dbReference type="GO" id="GO:0005634">
    <property type="term" value="C:nucleus"/>
    <property type="evidence" value="ECO:0007669"/>
    <property type="project" value="TreeGrafter"/>
</dbReference>
<dbReference type="PANTHER" id="PTHR24006:SF888">
    <property type="entry name" value="UBIQUITIN CARBOXYL-TERMINAL HYDROLASE 30"/>
    <property type="match status" value="1"/>
</dbReference>
<evidence type="ECO:0000313" key="10">
    <source>
        <dbReference type="EMBL" id="KNC56004.1"/>
    </source>
</evidence>
<dbReference type="GO" id="GO:0016579">
    <property type="term" value="P:protein deubiquitination"/>
    <property type="evidence" value="ECO:0007669"/>
    <property type="project" value="InterPro"/>
</dbReference>
<accession>A0A0L0DUJ1</accession>
<keyword evidence="6 7" id="KW-0788">Thiol protease</keyword>
<dbReference type="GeneID" id="25561729"/>
<protein>
    <recommendedName>
        <fullName evidence="7">Ubiquitin carboxyl-terminal hydrolase</fullName>
        <ecNumber evidence="7">3.4.19.12</ecNumber>
    </recommendedName>
</protein>
<feature type="compositionally biased region" description="Basic residues" evidence="8">
    <location>
        <begin position="276"/>
        <end position="290"/>
    </location>
</feature>
<dbReference type="GO" id="GO:0006508">
    <property type="term" value="P:proteolysis"/>
    <property type="evidence" value="ECO:0007669"/>
    <property type="project" value="UniProtKB-KW"/>
</dbReference>
<dbReference type="EC" id="3.4.19.12" evidence="7"/>
<dbReference type="InterPro" id="IPR001394">
    <property type="entry name" value="Peptidase_C19_UCH"/>
</dbReference>